<gene>
    <name evidence="2" type="ORF">P5673_016421</name>
</gene>
<keyword evidence="1" id="KW-0812">Transmembrane</keyword>
<keyword evidence="3" id="KW-1185">Reference proteome</keyword>
<evidence type="ECO:0000313" key="3">
    <source>
        <dbReference type="Proteomes" id="UP001249851"/>
    </source>
</evidence>
<protein>
    <submittedName>
        <fullName evidence="2">Uncharacterized protein</fullName>
    </submittedName>
</protein>
<sequence>MLMTLMRQSCAMHEQILTWMQRSTTLSKMKFLKDQQTSLISFPKLARIGIHLRRHQNGCEIKNQERIVWLLERASRSETRRMTTVGETSSVLVFVCLIFFQPGVAWPNLNWKA</sequence>
<reference evidence="2" key="2">
    <citation type="journal article" date="2023" name="Science">
        <title>Genomic signatures of disease resistance in endangered staghorn corals.</title>
        <authorList>
            <person name="Vollmer S.V."/>
            <person name="Selwyn J.D."/>
            <person name="Despard B.A."/>
            <person name="Roesel C.L."/>
        </authorList>
    </citation>
    <scope>NUCLEOTIDE SEQUENCE</scope>
    <source>
        <strain evidence="2">K2</strain>
    </source>
</reference>
<feature type="transmembrane region" description="Helical" evidence="1">
    <location>
        <begin position="90"/>
        <end position="109"/>
    </location>
</feature>
<organism evidence="2 3">
    <name type="scientific">Acropora cervicornis</name>
    <name type="common">Staghorn coral</name>
    <dbReference type="NCBI Taxonomy" id="6130"/>
    <lineage>
        <taxon>Eukaryota</taxon>
        <taxon>Metazoa</taxon>
        <taxon>Cnidaria</taxon>
        <taxon>Anthozoa</taxon>
        <taxon>Hexacorallia</taxon>
        <taxon>Scleractinia</taxon>
        <taxon>Astrocoeniina</taxon>
        <taxon>Acroporidae</taxon>
        <taxon>Acropora</taxon>
    </lineage>
</organism>
<proteinExistence type="predicted"/>
<name>A0AAD9QGT2_ACRCE</name>
<keyword evidence="1" id="KW-1133">Transmembrane helix</keyword>
<evidence type="ECO:0000313" key="2">
    <source>
        <dbReference type="EMBL" id="KAK2560661.1"/>
    </source>
</evidence>
<accession>A0AAD9QGT2</accession>
<evidence type="ECO:0000256" key="1">
    <source>
        <dbReference type="SAM" id="Phobius"/>
    </source>
</evidence>
<dbReference type="Proteomes" id="UP001249851">
    <property type="component" value="Unassembled WGS sequence"/>
</dbReference>
<dbReference type="AlphaFoldDB" id="A0AAD9QGT2"/>
<dbReference type="EMBL" id="JARQWQ010000035">
    <property type="protein sequence ID" value="KAK2560661.1"/>
    <property type="molecule type" value="Genomic_DNA"/>
</dbReference>
<reference evidence="2" key="1">
    <citation type="journal article" date="2023" name="G3 (Bethesda)">
        <title>Whole genome assembly and annotation of the endangered Caribbean coral Acropora cervicornis.</title>
        <authorList>
            <person name="Selwyn J.D."/>
            <person name="Vollmer S.V."/>
        </authorList>
    </citation>
    <scope>NUCLEOTIDE SEQUENCE</scope>
    <source>
        <strain evidence="2">K2</strain>
    </source>
</reference>
<keyword evidence="1" id="KW-0472">Membrane</keyword>
<comment type="caution">
    <text evidence="2">The sequence shown here is derived from an EMBL/GenBank/DDBJ whole genome shotgun (WGS) entry which is preliminary data.</text>
</comment>